<sequence length="413" mass="47389">MEEYSAEEDFDAYRVSKWLSPRRIAHAKDMTRVRLNQYTSGRRRQTLCWNARHRLYEPYQGGPGIPTLRWFGNFKGQELIVMDGIGPSIEELFERRRHNVGPLSLALLADQMLSRLEWMHSRHIIHGNLSPASFAIGNLSWQMPQLVLVDFATKTSISSSREDLEAVGNIILYLSSQFKTWVDFQAQAKTAEVSFEPLRYYFDRISGGSLGPGDYGALRQVFHRPCRFSSVTSFISNLAVPRANGPDLRCLATASTSDLFEILGSKLSAVGGKASIPMTPWKDENCSYLLRCLNDILAIYLILLVRDKPSRTGKVYLVEAYHLPNRLWRDLRWYLSTAHNGPITFRKAIVLNIYRFIGLMLDMVPIYNAYWTKYLAELSLDLLGLDLMPREVWHSVLSHWQMRNEALDTAILF</sequence>
<evidence type="ECO:0000313" key="2">
    <source>
        <dbReference type="Proteomes" id="UP001147733"/>
    </source>
</evidence>
<dbReference type="OrthoDB" id="4496730at2759"/>
<dbReference type="PANTHER" id="PTHR11909">
    <property type="entry name" value="CASEIN KINASE-RELATED"/>
    <property type="match status" value="1"/>
</dbReference>
<reference evidence="1" key="1">
    <citation type="submission" date="2022-11" db="EMBL/GenBank/DDBJ databases">
        <authorList>
            <person name="Petersen C."/>
        </authorList>
    </citation>
    <scope>NUCLEOTIDE SEQUENCE</scope>
    <source>
        <strain evidence="1">IBT 23319</strain>
    </source>
</reference>
<organism evidence="1 2">
    <name type="scientific">Penicillium citrinum</name>
    <dbReference type="NCBI Taxonomy" id="5077"/>
    <lineage>
        <taxon>Eukaryota</taxon>
        <taxon>Fungi</taxon>
        <taxon>Dikarya</taxon>
        <taxon>Ascomycota</taxon>
        <taxon>Pezizomycotina</taxon>
        <taxon>Eurotiomycetes</taxon>
        <taxon>Eurotiomycetidae</taxon>
        <taxon>Eurotiales</taxon>
        <taxon>Aspergillaceae</taxon>
        <taxon>Penicillium</taxon>
    </lineage>
</organism>
<gene>
    <name evidence="1" type="ORF">N7469_009732</name>
</gene>
<dbReference type="InterPro" id="IPR050235">
    <property type="entry name" value="CK1_Ser-Thr_kinase"/>
</dbReference>
<dbReference type="RefSeq" id="XP_056495768.1">
    <property type="nucleotide sequence ID" value="XM_056648637.1"/>
</dbReference>
<proteinExistence type="predicted"/>
<accession>A0A9W9NIY7</accession>
<protein>
    <recommendedName>
        <fullName evidence="3">Protein kinase domain-containing protein</fullName>
    </recommendedName>
</protein>
<dbReference type="Gene3D" id="1.10.510.10">
    <property type="entry name" value="Transferase(Phosphotransferase) domain 1"/>
    <property type="match status" value="1"/>
</dbReference>
<dbReference type="AlphaFoldDB" id="A0A9W9NIY7"/>
<evidence type="ECO:0008006" key="3">
    <source>
        <dbReference type="Google" id="ProtNLM"/>
    </source>
</evidence>
<dbReference type="SUPFAM" id="SSF56112">
    <property type="entry name" value="Protein kinase-like (PK-like)"/>
    <property type="match status" value="1"/>
</dbReference>
<name>A0A9W9NIY7_PENCI</name>
<comment type="caution">
    <text evidence="1">The sequence shown here is derived from an EMBL/GenBank/DDBJ whole genome shotgun (WGS) entry which is preliminary data.</text>
</comment>
<reference evidence="1" key="2">
    <citation type="journal article" date="2023" name="IMA Fungus">
        <title>Comparative genomic study of the Penicillium genus elucidates a diverse pangenome and 15 lateral gene transfer events.</title>
        <authorList>
            <person name="Petersen C."/>
            <person name="Sorensen T."/>
            <person name="Nielsen M.R."/>
            <person name="Sondergaard T.E."/>
            <person name="Sorensen J.L."/>
            <person name="Fitzpatrick D.A."/>
            <person name="Frisvad J.C."/>
            <person name="Nielsen K.L."/>
        </authorList>
    </citation>
    <scope>NUCLEOTIDE SEQUENCE</scope>
    <source>
        <strain evidence="1">IBT 23319</strain>
    </source>
</reference>
<keyword evidence="2" id="KW-1185">Reference proteome</keyword>
<evidence type="ECO:0000313" key="1">
    <source>
        <dbReference type="EMBL" id="KAJ5220845.1"/>
    </source>
</evidence>
<dbReference type="Proteomes" id="UP001147733">
    <property type="component" value="Unassembled WGS sequence"/>
</dbReference>
<dbReference type="GeneID" id="81387804"/>
<dbReference type="EMBL" id="JAPQKT010000009">
    <property type="protein sequence ID" value="KAJ5220845.1"/>
    <property type="molecule type" value="Genomic_DNA"/>
</dbReference>
<dbReference type="InterPro" id="IPR011009">
    <property type="entry name" value="Kinase-like_dom_sf"/>
</dbReference>